<dbReference type="GO" id="GO:0042626">
    <property type="term" value="F:ATPase-coupled transmembrane transporter activity"/>
    <property type="evidence" value="ECO:0007669"/>
    <property type="project" value="TreeGrafter"/>
</dbReference>
<feature type="domain" description="ABC transporter" evidence="9">
    <location>
        <begin position="4"/>
        <end position="237"/>
    </location>
</feature>
<dbReference type="GO" id="GO:0005524">
    <property type="term" value="F:ATP binding"/>
    <property type="evidence" value="ECO:0007669"/>
    <property type="project" value="UniProtKB-KW"/>
</dbReference>
<name>A0A221M9C6_9BACI</name>
<evidence type="ECO:0000259" key="9">
    <source>
        <dbReference type="PROSITE" id="PS50893"/>
    </source>
</evidence>
<keyword evidence="4" id="KW-1003">Cell membrane</keyword>
<dbReference type="EMBL" id="CP022437">
    <property type="protein sequence ID" value="ASN04258.1"/>
    <property type="molecule type" value="Genomic_DNA"/>
</dbReference>
<accession>A0A221M9C6</accession>
<evidence type="ECO:0000256" key="3">
    <source>
        <dbReference type="ARBA" id="ARBA00022448"/>
    </source>
</evidence>
<dbReference type="GO" id="GO:0016887">
    <property type="term" value="F:ATP hydrolysis activity"/>
    <property type="evidence" value="ECO:0007669"/>
    <property type="project" value="InterPro"/>
</dbReference>
<organism evidence="10 11">
    <name type="scientific">Virgibacillus necropolis</name>
    <dbReference type="NCBI Taxonomy" id="163877"/>
    <lineage>
        <taxon>Bacteria</taxon>
        <taxon>Bacillati</taxon>
        <taxon>Bacillota</taxon>
        <taxon>Bacilli</taxon>
        <taxon>Bacillales</taxon>
        <taxon>Bacillaceae</taxon>
        <taxon>Virgibacillus</taxon>
    </lineage>
</organism>
<dbReference type="OrthoDB" id="9784332at2"/>
<dbReference type="InterPro" id="IPR003593">
    <property type="entry name" value="AAA+_ATPase"/>
</dbReference>
<keyword evidence="8" id="KW-0472">Membrane</keyword>
<dbReference type="Gene3D" id="3.40.50.300">
    <property type="entry name" value="P-loop containing nucleotide triphosphate hydrolases"/>
    <property type="match status" value="1"/>
</dbReference>
<dbReference type="SUPFAM" id="SSF52540">
    <property type="entry name" value="P-loop containing nucleoside triphosphate hydrolases"/>
    <property type="match status" value="1"/>
</dbReference>
<evidence type="ECO:0000256" key="6">
    <source>
        <dbReference type="ARBA" id="ARBA00022840"/>
    </source>
</evidence>
<dbReference type="CDD" id="cd03225">
    <property type="entry name" value="ABC_cobalt_CbiO_domain1"/>
    <property type="match status" value="1"/>
</dbReference>
<comment type="subcellular location">
    <subcellularLocation>
        <location evidence="1">Cell membrane</location>
        <topology evidence="1">Peripheral membrane protein</topology>
    </subcellularLocation>
</comment>
<evidence type="ECO:0000256" key="8">
    <source>
        <dbReference type="ARBA" id="ARBA00023136"/>
    </source>
</evidence>
<evidence type="ECO:0000313" key="10">
    <source>
        <dbReference type="EMBL" id="ASN04258.1"/>
    </source>
</evidence>
<evidence type="ECO:0000313" key="11">
    <source>
        <dbReference type="Proteomes" id="UP000204391"/>
    </source>
</evidence>
<dbReference type="AlphaFoldDB" id="A0A221M9C6"/>
<dbReference type="Pfam" id="PF00005">
    <property type="entry name" value="ABC_tran"/>
    <property type="match status" value="1"/>
</dbReference>
<dbReference type="PANTHER" id="PTHR43553">
    <property type="entry name" value="HEAVY METAL TRANSPORTER"/>
    <property type="match status" value="1"/>
</dbReference>
<dbReference type="GO" id="GO:0043190">
    <property type="term" value="C:ATP-binding cassette (ABC) transporter complex"/>
    <property type="evidence" value="ECO:0007669"/>
    <property type="project" value="TreeGrafter"/>
</dbReference>
<dbReference type="InterPro" id="IPR050095">
    <property type="entry name" value="ECF_ABC_transporter_ATP-bd"/>
</dbReference>
<dbReference type="PANTHER" id="PTHR43553:SF24">
    <property type="entry name" value="ENERGY-COUPLING FACTOR TRANSPORTER ATP-BINDING PROTEIN ECFA1"/>
    <property type="match status" value="1"/>
</dbReference>
<keyword evidence="3" id="KW-0813">Transport</keyword>
<dbReference type="InterPro" id="IPR027417">
    <property type="entry name" value="P-loop_NTPase"/>
</dbReference>
<reference evidence="10 11" key="1">
    <citation type="journal article" date="2003" name="Int. J. Syst. Evol. Microbiol.">
        <title>Virgibacillus carmonensis sp. nov., Virgibacillus necropolis sp. nov. and Virgibacillus picturae sp. nov., three novel species isolated from deteriorated mural paintings, transfer of the species of the genus salibacillus to Virgibacillus, as Virgibacillus marismortui comb. nov. and Virgibacillus salexigens comb. nov., and emended description of the genus Virgibacillus.</title>
        <authorList>
            <person name="Heyrman J."/>
            <person name="Logan N.A."/>
            <person name="Busse H.J."/>
            <person name="Balcaen A."/>
            <person name="Lebbe L."/>
            <person name="Rodriguez-Diaz M."/>
            <person name="Swings J."/>
            <person name="De Vos P."/>
        </authorList>
    </citation>
    <scope>NUCLEOTIDE SEQUENCE [LARGE SCALE GENOMIC DNA]</scope>
    <source>
        <strain evidence="10 11">LMG 19488</strain>
    </source>
</reference>
<dbReference type="InterPro" id="IPR003439">
    <property type="entry name" value="ABC_transporter-like_ATP-bd"/>
</dbReference>
<protein>
    <submittedName>
        <fullName evidence="10">ABC transporter ATP-binding protein</fullName>
    </submittedName>
</protein>
<evidence type="ECO:0000256" key="2">
    <source>
        <dbReference type="ARBA" id="ARBA00005417"/>
    </source>
</evidence>
<gene>
    <name evidence="10" type="ORF">CFK40_04160</name>
</gene>
<keyword evidence="6 10" id="KW-0067">ATP-binding</keyword>
<dbReference type="SMART" id="SM00382">
    <property type="entry name" value="AAA"/>
    <property type="match status" value="1"/>
</dbReference>
<dbReference type="InterPro" id="IPR015856">
    <property type="entry name" value="ABC_transpr_CbiO/EcfA_su"/>
</dbReference>
<sequence length="273" mass="30588">MKSVELRNVTFAYPNGYVANEQLNLQIGRGERVAIVGQNGAGKTTAVKLINGLHKPTQGDVFVDGVNTKDKTVAQISAYVGYVFQNPDDQIFNNSVKSEIEYTLRYLKLPSKDIERRVERAVELTGIGDYLDMNPFDVPYSIRKFVTIAVILAIDTPYLILDEPTAGQDLIGIKKLIELMDLLQEEQKSVITITHDMEFVANNFTRVIAMANKRIIADDTPRNIFWHEAVVAEAKIKKPEIGELAKKVGIGGNIIYRDEMVEKLSYNLKPSVN</sequence>
<evidence type="ECO:0000256" key="1">
    <source>
        <dbReference type="ARBA" id="ARBA00004202"/>
    </source>
</evidence>
<keyword evidence="11" id="KW-1185">Reference proteome</keyword>
<dbReference type="FunFam" id="3.40.50.300:FF:000224">
    <property type="entry name" value="Energy-coupling factor transporter ATP-binding protein EcfA"/>
    <property type="match status" value="1"/>
</dbReference>
<evidence type="ECO:0000256" key="5">
    <source>
        <dbReference type="ARBA" id="ARBA00022741"/>
    </source>
</evidence>
<dbReference type="RefSeq" id="WP_089530859.1">
    <property type="nucleotide sequence ID" value="NZ_CP022437.1"/>
</dbReference>
<dbReference type="GO" id="GO:0015087">
    <property type="term" value="F:cobalt ion transmembrane transporter activity"/>
    <property type="evidence" value="ECO:0007669"/>
    <property type="project" value="UniProtKB-ARBA"/>
</dbReference>
<keyword evidence="5" id="KW-0547">Nucleotide-binding</keyword>
<evidence type="ECO:0000256" key="4">
    <source>
        <dbReference type="ARBA" id="ARBA00022475"/>
    </source>
</evidence>
<keyword evidence="7" id="KW-1278">Translocase</keyword>
<dbReference type="KEGG" id="vne:CFK40_04160"/>
<proteinExistence type="inferred from homology"/>
<dbReference type="PROSITE" id="PS50893">
    <property type="entry name" value="ABC_TRANSPORTER_2"/>
    <property type="match status" value="1"/>
</dbReference>
<comment type="similarity">
    <text evidence="2">Belongs to the ABC transporter superfamily.</text>
</comment>
<evidence type="ECO:0000256" key="7">
    <source>
        <dbReference type="ARBA" id="ARBA00022967"/>
    </source>
</evidence>
<dbReference type="Proteomes" id="UP000204391">
    <property type="component" value="Chromosome"/>
</dbReference>